<evidence type="ECO:0000313" key="3">
    <source>
        <dbReference type="Proteomes" id="UP000660262"/>
    </source>
</evidence>
<dbReference type="EMBL" id="BNJQ01000008">
    <property type="protein sequence ID" value="GHP04777.1"/>
    <property type="molecule type" value="Genomic_DNA"/>
</dbReference>
<accession>A0A830HIA6</accession>
<reference evidence="2" key="1">
    <citation type="submission" date="2020-10" db="EMBL/GenBank/DDBJ databases">
        <title>Unveiling of a novel bifunctional photoreceptor, Dualchrome1, isolated from a cosmopolitan green alga.</title>
        <authorList>
            <person name="Suzuki S."/>
            <person name="Kawachi M."/>
        </authorList>
    </citation>
    <scope>NUCLEOTIDE SEQUENCE</scope>
    <source>
        <strain evidence="2">NIES 2893</strain>
    </source>
</reference>
<feature type="compositionally biased region" description="Low complexity" evidence="1">
    <location>
        <begin position="10"/>
        <end position="23"/>
    </location>
</feature>
<name>A0A830HIA6_9CHLO</name>
<sequence length="292" mass="30002">MSSRVSYKPAAKGGSSRSSKAKGGSIFNSPAAVALAIPLTVLYTRITNSAAAADAKAKKTCQPSKESIAREAAAVKALANVQAAKVQPAAVVAAFAAVDVRREADAGAAQRLITSHVLDRLHDCMVKGSVDAQVQKAGLAVMFWLLADARVVPDRYAEAVVKSASSAMSHHFHDEDVQALGAQTVAALCAVSKEGADMCVRLGIHATLARNAALGQFDKPKGRSNATDDCAAATSARDALAVLVAALKGRKMSLKAVSFACKSSAQMACSKQGERALKAGARKCAGGLLSLL</sequence>
<dbReference type="Proteomes" id="UP000660262">
    <property type="component" value="Unassembled WGS sequence"/>
</dbReference>
<dbReference type="AlphaFoldDB" id="A0A830HIA6"/>
<proteinExistence type="predicted"/>
<feature type="region of interest" description="Disordered" evidence="1">
    <location>
        <begin position="1"/>
        <end position="23"/>
    </location>
</feature>
<keyword evidence="3" id="KW-1185">Reference proteome</keyword>
<protein>
    <submittedName>
        <fullName evidence="2">Uncharacterized protein</fullName>
    </submittedName>
</protein>
<organism evidence="2 3">
    <name type="scientific">Pycnococcus provasolii</name>
    <dbReference type="NCBI Taxonomy" id="41880"/>
    <lineage>
        <taxon>Eukaryota</taxon>
        <taxon>Viridiplantae</taxon>
        <taxon>Chlorophyta</taxon>
        <taxon>Pseudoscourfieldiophyceae</taxon>
        <taxon>Pseudoscourfieldiales</taxon>
        <taxon>Pycnococcaceae</taxon>
        <taxon>Pycnococcus</taxon>
    </lineage>
</organism>
<gene>
    <name evidence="2" type="ORF">PPROV_000353000</name>
</gene>
<evidence type="ECO:0000313" key="2">
    <source>
        <dbReference type="EMBL" id="GHP04777.1"/>
    </source>
</evidence>
<evidence type="ECO:0000256" key="1">
    <source>
        <dbReference type="SAM" id="MobiDB-lite"/>
    </source>
</evidence>
<comment type="caution">
    <text evidence="2">The sequence shown here is derived from an EMBL/GenBank/DDBJ whole genome shotgun (WGS) entry which is preliminary data.</text>
</comment>